<dbReference type="PANTHER" id="PTHR43592:SF15">
    <property type="entry name" value="CAAX AMINO TERMINAL PROTEASE FAMILY PROTEIN"/>
    <property type="match status" value="1"/>
</dbReference>
<feature type="transmembrane region" description="Helical" evidence="1">
    <location>
        <begin position="356"/>
        <end position="375"/>
    </location>
</feature>
<evidence type="ECO:0000256" key="1">
    <source>
        <dbReference type="SAM" id="Phobius"/>
    </source>
</evidence>
<feature type="transmembrane region" description="Helical" evidence="1">
    <location>
        <begin position="138"/>
        <end position="157"/>
    </location>
</feature>
<feature type="transmembrane region" description="Helical" evidence="1">
    <location>
        <begin position="7"/>
        <end position="28"/>
    </location>
</feature>
<keyword evidence="1" id="KW-1133">Transmembrane helix</keyword>
<dbReference type="PANTHER" id="PTHR43592">
    <property type="entry name" value="CAAX AMINO TERMINAL PROTEASE"/>
    <property type="match status" value="1"/>
</dbReference>
<feature type="transmembrane region" description="Helical" evidence="1">
    <location>
        <begin position="277"/>
        <end position="298"/>
    </location>
</feature>
<keyword evidence="3" id="KW-0378">Hydrolase</keyword>
<gene>
    <name evidence="3" type="ORF">H8B09_03505</name>
</gene>
<dbReference type="EMBL" id="JACXZA010000001">
    <property type="protein sequence ID" value="MBD3917806.1"/>
    <property type="molecule type" value="Genomic_DNA"/>
</dbReference>
<feature type="transmembrane region" description="Helical" evidence="1">
    <location>
        <begin position="212"/>
        <end position="232"/>
    </location>
</feature>
<feature type="transmembrane region" description="Helical" evidence="1">
    <location>
        <begin position="244"/>
        <end position="265"/>
    </location>
</feature>
<keyword evidence="1" id="KW-0472">Membrane</keyword>
<feature type="transmembrane region" description="Helical" evidence="1">
    <location>
        <begin position="188"/>
        <end position="205"/>
    </location>
</feature>
<feature type="transmembrane region" description="Helical" evidence="1">
    <location>
        <begin position="318"/>
        <end position="336"/>
    </location>
</feature>
<dbReference type="RefSeq" id="WP_318152527.1">
    <property type="nucleotide sequence ID" value="NZ_JACXZA010000001.1"/>
</dbReference>
<evidence type="ECO:0000313" key="3">
    <source>
        <dbReference type="EMBL" id="MBD3917806.1"/>
    </source>
</evidence>
<feature type="transmembrane region" description="Helical" evidence="1">
    <location>
        <begin position="501"/>
        <end position="520"/>
    </location>
</feature>
<evidence type="ECO:0000259" key="2">
    <source>
        <dbReference type="Pfam" id="PF02517"/>
    </source>
</evidence>
<feature type="transmembrane region" description="Helical" evidence="1">
    <location>
        <begin position="427"/>
        <end position="445"/>
    </location>
</feature>
<feature type="transmembrane region" description="Helical" evidence="1">
    <location>
        <begin position="48"/>
        <end position="69"/>
    </location>
</feature>
<name>A0ABR8MRC0_9BACL</name>
<sequence>MRFNVKVLAGSVLHAVLYLFVFWVISELHGKLVIDKFEGYRNFMNDNIPVFLCTVFGAVFLLFLLVSYAQQKLSKGRIAGILETARFHKLQAADIRLLVYIGVAGTLLFLSVMNLPFVKDNTQDFQSYVDTFSRADSFIYVLIGVGFLAVCFEELLFRGILYNALGRTLPLWATVLITSLVYGYFQPSFWVSVTSVFLSVLYCLVYAKLRSLWSSIIIGSVVNCLIMLTKVWGVHDAMAKLPGFVLLLSAVLSLLFIVFALFILWKGWQPVRPYAVLTGRIGLIVALYYILLQILVVIWDNAVLPRYPGLAEHGIIGLYTNALLSFPMFYFVYKLLYKQNMWKLARFEAVGWKPQLLNVALAICMAIWVMSLFSIPQVKDAAPGFESIVGFFLYQNAWVFFSFFVINSVYKEVLFRALLFNELRSKLPVTAAMIITGILYGILFFSGDLPLTLYGTAGAVIFGMLYIWHRSIWITIVNEYVLFSTYYLIRNQIGLPEGAGLYVLLVASSVGILILLYALYRVRPQAEKTVVRSTHDVQLDA</sequence>
<keyword evidence="3" id="KW-0482">Metalloprotease</keyword>
<feature type="transmembrane region" description="Helical" evidence="1">
    <location>
        <begin position="97"/>
        <end position="118"/>
    </location>
</feature>
<evidence type="ECO:0000313" key="4">
    <source>
        <dbReference type="Proteomes" id="UP000609346"/>
    </source>
</evidence>
<keyword evidence="1" id="KW-0812">Transmembrane</keyword>
<dbReference type="Pfam" id="PF02517">
    <property type="entry name" value="Rce1-like"/>
    <property type="match status" value="2"/>
</dbReference>
<dbReference type="InterPro" id="IPR003675">
    <property type="entry name" value="Rce1/LyrA-like_dom"/>
</dbReference>
<dbReference type="Proteomes" id="UP000609346">
    <property type="component" value="Unassembled WGS sequence"/>
</dbReference>
<reference evidence="3 4" key="1">
    <citation type="submission" date="2020-09" db="EMBL/GenBank/DDBJ databases">
        <title>Paenibacillus sp. strain PR3 16S rRNA gene Genome sequencing and assembly.</title>
        <authorList>
            <person name="Kim J."/>
        </authorList>
    </citation>
    <scope>NUCLEOTIDE SEQUENCE [LARGE SCALE GENOMIC DNA]</scope>
    <source>
        <strain evidence="3 4">PR3</strain>
    </source>
</reference>
<comment type="caution">
    <text evidence="3">The sequence shown here is derived from an EMBL/GenBank/DDBJ whole genome shotgun (WGS) entry which is preliminary data.</text>
</comment>
<feature type="transmembrane region" description="Helical" evidence="1">
    <location>
        <begin position="387"/>
        <end position="406"/>
    </location>
</feature>
<feature type="transmembrane region" description="Helical" evidence="1">
    <location>
        <begin position="164"/>
        <end position="182"/>
    </location>
</feature>
<dbReference type="GO" id="GO:0008237">
    <property type="term" value="F:metallopeptidase activity"/>
    <property type="evidence" value="ECO:0007669"/>
    <property type="project" value="UniProtKB-KW"/>
</dbReference>
<feature type="transmembrane region" description="Helical" evidence="1">
    <location>
        <begin position="451"/>
        <end position="467"/>
    </location>
</feature>
<proteinExistence type="predicted"/>
<accession>A0ABR8MRC0</accession>
<feature type="domain" description="CAAX prenyl protease 2/Lysostaphin resistance protein A-like" evidence="2">
    <location>
        <begin position="138"/>
        <end position="224"/>
    </location>
</feature>
<keyword evidence="3" id="KW-0645">Protease</keyword>
<protein>
    <submittedName>
        <fullName evidence="3">CPBP family intramembrane metalloprotease</fullName>
    </submittedName>
</protein>
<keyword evidence="4" id="KW-1185">Reference proteome</keyword>
<feature type="domain" description="CAAX prenyl protease 2/Lysostaphin resistance protein A-like" evidence="2">
    <location>
        <begin position="396"/>
        <end position="477"/>
    </location>
</feature>
<organism evidence="3 4">
    <name type="scientific">Paenibacillus terricola</name>
    <dbReference type="NCBI Taxonomy" id="2763503"/>
    <lineage>
        <taxon>Bacteria</taxon>
        <taxon>Bacillati</taxon>
        <taxon>Bacillota</taxon>
        <taxon>Bacilli</taxon>
        <taxon>Bacillales</taxon>
        <taxon>Paenibacillaceae</taxon>
        <taxon>Paenibacillus</taxon>
    </lineage>
</organism>